<gene>
    <name evidence="3" type="ORF">SAMN04487947_3339</name>
</gene>
<dbReference type="AlphaFoldDB" id="A0A1I6IJ14"/>
<dbReference type="Pfam" id="PF01325">
    <property type="entry name" value="Fe_dep_repress"/>
    <property type="match status" value="1"/>
</dbReference>
<reference evidence="4" key="1">
    <citation type="submission" date="2016-10" db="EMBL/GenBank/DDBJ databases">
        <authorList>
            <person name="Varghese N."/>
            <person name="Submissions S."/>
        </authorList>
    </citation>
    <scope>NUCLEOTIDE SEQUENCE [LARGE SCALE GENOMIC DNA]</scope>
    <source>
        <strain evidence="4">CGMCC 1.7736</strain>
    </source>
</reference>
<organism evidence="3 4">
    <name type="scientific">Halogeometricum rufum</name>
    <dbReference type="NCBI Taxonomy" id="553469"/>
    <lineage>
        <taxon>Archaea</taxon>
        <taxon>Methanobacteriati</taxon>
        <taxon>Methanobacteriota</taxon>
        <taxon>Stenosarchaea group</taxon>
        <taxon>Halobacteria</taxon>
        <taxon>Halobacteriales</taxon>
        <taxon>Haloferacaceae</taxon>
        <taxon>Halogeometricum</taxon>
    </lineage>
</organism>
<evidence type="ECO:0000256" key="1">
    <source>
        <dbReference type="SAM" id="MobiDB-lite"/>
    </source>
</evidence>
<dbReference type="InterPro" id="IPR022687">
    <property type="entry name" value="HTH_DTXR"/>
</dbReference>
<feature type="region of interest" description="Disordered" evidence="1">
    <location>
        <begin position="120"/>
        <end position="153"/>
    </location>
</feature>
<dbReference type="PANTHER" id="PTHR33238">
    <property type="entry name" value="IRON (METAL) DEPENDENT REPRESSOR, DTXR FAMILY"/>
    <property type="match status" value="1"/>
</dbReference>
<dbReference type="OrthoDB" id="266552at2157"/>
<dbReference type="STRING" id="553469.SAMN04487947_3339"/>
<feature type="domain" description="HTH dtxR-type" evidence="2">
    <location>
        <begin position="6"/>
        <end position="59"/>
    </location>
</feature>
<keyword evidence="4" id="KW-1185">Reference proteome</keyword>
<dbReference type="SUPFAM" id="SSF46785">
    <property type="entry name" value="Winged helix' DNA-binding domain"/>
    <property type="match status" value="1"/>
</dbReference>
<dbReference type="SMART" id="SM00529">
    <property type="entry name" value="HTH_DTXR"/>
    <property type="match status" value="1"/>
</dbReference>
<feature type="compositionally biased region" description="Basic and acidic residues" evidence="1">
    <location>
        <begin position="136"/>
        <end position="145"/>
    </location>
</feature>
<evidence type="ECO:0000313" key="3">
    <source>
        <dbReference type="EMBL" id="SFR66693.1"/>
    </source>
</evidence>
<dbReference type="EMBL" id="FOYT01000003">
    <property type="protein sequence ID" value="SFR66693.1"/>
    <property type="molecule type" value="Genomic_DNA"/>
</dbReference>
<dbReference type="GO" id="GO:0003677">
    <property type="term" value="F:DNA binding"/>
    <property type="evidence" value="ECO:0007669"/>
    <property type="project" value="InterPro"/>
</dbReference>
<name>A0A1I6IJ14_9EURY</name>
<dbReference type="InterPro" id="IPR050536">
    <property type="entry name" value="DtxR_MntR_Metal-Reg"/>
</dbReference>
<dbReference type="RefSeq" id="WP_089809690.1">
    <property type="nucleotide sequence ID" value="NZ_FOYT01000003.1"/>
</dbReference>
<dbReference type="GO" id="GO:0046914">
    <property type="term" value="F:transition metal ion binding"/>
    <property type="evidence" value="ECO:0007669"/>
    <property type="project" value="InterPro"/>
</dbReference>
<accession>A0A1I6IJ14</accession>
<dbReference type="GO" id="GO:0003700">
    <property type="term" value="F:DNA-binding transcription factor activity"/>
    <property type="evidence" value="ECO:0007669"/>
    <property type="project" value="InterPro"/>
</dbReference>
<protein>
    <submittedName>
        <fullName evidence="3">Iron (Metal) dependent repressor, DtxR family</fullName>
    </submittedName>
</protein>
<sequence>MSGSPQYLLALYITEHRESPPVPPGAVAERFGRTPATVIEAFHRFDDDGLVTYEPYEGAALTERGRDVAEDLHETYVTLSWFFRSVLELDDYEREAMEMAGVVSAETADRLAATLPFDGESVAGVRESVTPSDDATGPRERRESVSTDQNGGE</sequence>
<evidence type="ECO:0000259" key="2">
    <source>
        <dbReference type="Pfam" id="PF01325"/>
    </source>
</evidence>
<dbReference type="Gene3D" id="1.10.10.10">
    <property type="entry name" value="Winged helix-like DNA-binding domain superfamily/Winged helix DNA-binding domain"/>
    <property type="match status" value="1"/>
</dbReference>
<dbReference type="InterPro" id="IPR036388">
    <property type="entry name" value="WH-like_DNA-bd_sf"/>
</dbReference>
<dbReference type="InterPro" id="IPR022689">
    <property type="entry name" value="Iron_dep_repressor"/>
</dbReference>
<evidence type="ECO:0000313" key="4">
    <source>
        <dbReference type="Proteomes" id="UP000198531"/>
    </source>
</evidence>
<dbReference type="Proteomes" id="UP000198531">
    <property type="component" value="Unassembled WGS sequence"/>
</dbReference>
<dbReference type="PANTHER" id="PTHR33238:SF7">
    <property type="entry name" value="IRON-DEPENDENT TRANSCRIPTIONAL REGULATOR"/>
    <property type="match status" value="1"/>
</dbReference>
<proteinExistence type="predicted"/>
<dbReference type="InterPro" id="IPR036390">
    <property type="entry name" value="WH_DNA-bd_sf"/>
</dbReference>